<evidence type="ECO:0000259" key="14">
    <source>
        <dbReference type="Pfam" id="PF01292"/>
    </source>
</evidence>
<keyword evidence="11 13" id="KW-0472">Membrane</keyword>
<dbReference type="GO" id="GO:0009055">
    <property type="term" value="F:electron transfer activity"/>
    <property type="evidence" value="ECO:0007669"/>
    <property type="project" value="InterPro"/>
</dbReference>
<evidence type="ECO:0000256" key="10">
    <source>
        <dbReference type="ARBA" id="ARBA00023004"/>
    </source>
</evidence>
<dbReference type="Pfam" id="PF01292">
    <property type="entry name" value="Ni_hydr_CYTB"/>
    <property type="match status" value="1"/>
</dbReference>
<keyword evidence="5" id="KW-0349">Heme</keyword>
<dbReference type="InterPro" id="IPR011577">
    <property type="entry name" value="Cyt_b561_bac/Ni-Hgenase"/>
</dbReference>
<dbReference type="AlphaFoldDB" id="A0AAU8T752"/>
<dbReference type="InterPro" id="IPR052168">
    <property type="entry name" value="Cytochrome_b561_oxidase"/>
</dbReference>
<feature type="transmembrane region" description="Helical" evidence="13">
    <location>
        <begin position="89"/>
        <end position="114"/>
    </location>
</feature>
<evidence type="ECO:0000256" key="6">
    <source>
        <dbReference type="ARBA" id="ARBA00022692"/>
    </source>
</evidence>
<dbReference type="InterPro" id="IPR016174">
    <property type="entry name" value="Di-haem_cyt_TM"/>
</dbReference>
<dbReference type="EMBL" id="CP010024">
    <property type="protein sequence ID" value="AJZ56050.1"/>
    <property type="molecule type" value="Genomic_DNA"/>
</dbReference>
<dbReference type="GO" id="GO:0022904">
    <property type="term" value="P:respiratory electron transport chain"/>
    <property type="evidence" value="ECO:0007669"/>
    <property type="project" value="InterPro"/>
</dbReference>
<evidence type="ECO:0000256" key="3">
    <source>
        <dbReference type="ARBA" id="ARBA00022448"/>
    </source>
</evidence>
<dbReference type="Gene3D" id="1.20.950.20">
    <property type="entry name" value="Transmembrane di-heme cytochromes, Chain C"/>
    <property type="match status" value="1"/>
</dbReference>
<protein>
    <submittedName>
        <fullName evidence="15">Prokaryotic cytochrome b561 family protein</fullName>
    </submittedName>
</protein>
<accession>A0AAU8T752</accession>
<evidence type="ECO:0000256" key="8">
    <source>
        <dbReference type="ARBA" id="ARBA00022982"/>
    </source>
</evidence>
<feature type="domain" description="Cytochrome b561 bacterial/Ni-hydrogenase" evidence="14">
    <location>
        <begin position="15"/>
        <end position="182"/>
    </location>
</feature>
<evidence type="ECO:0000256" key="5">
    <source>
        <dbReference type="ARBA" id="ARBA00022617"/>
    </source>
</evidence>
<evidence type="ECO:0000256" key="9">
    <source>
        <dbReference type="ARBA" id="ARBA00022989"/>
    </source>
</evidence>
<geneLocation type="plasmid" evidence="15 16">
    <name>pBIL</name>
</geneLocation>
<gene>
    <name evidence="15" type="ORF">OI25_7968</name>
</gene>
<comment type="similarity">
    <text evidence="12">Belongs to the cytochrome b561 family.</text>
</comment>
<dbReference type="PANTHER" id="PTHR30529:SF1">
    <property type="entry name" value="CYTOCHROME B561 HOMOLOG 2"/>
    <property type="match status" value="1"/>
</dbReference>
<keyword evidence="8" id="KW-0249">Electron transport</keyword>
<keyword evidence="7" id="KW-0479">Metal-binding</keyword>
<dbReference type="RefSeq" id="WP_025496705.1">
    <property type="nucleotide sequence ID" value="NZ_CADFGE010000021.1"/>
</dbReference>
<keyword evidence="15" id="KW-0614">Plasmid</keyword>
<sequence length="182" mass="19723">MNDSTTIRFGRTPTRYDALSRLLHWLSLMLLIVQFGLGWLMPDADSMTTPAGLAAWHVGVGTSLLAVLTARLVWAVVRPSPGAAEQSGVLRFLATAVHVLLYAALLFVPVLGWLNAGGRGWVVRLAGLWDMPQLATPDSLGASIGEWHSASATVLLILIGLHVFAVFVHQFGFKDGLLRRML</sequence>
<dbReference type="GO" id="GO:0005886">
    <property type="term" value="C:plasma membrane"/>
    <property type="evidence" value="ECO:0007669"/>
    <property type="project" value="UniProtKB-SubCell"/>
</dbReference>
<reference evidence="15 16" key="1">
    <citation type="journal article" date="2015" name="Genome Announc.">
        <title>Complete genome sequences for 59 burkholderia isolates, both pathogenic and near neighbor.</title>
        <authorList>
            <person name="Johnson S.L."/>
            <person name="Bishop-Lilly K.A."/>
            <person name="Ladner J.T."/>
            <person name="Daligault H.E."/>
            <person name="Davenport K.W."/>
            <person name="Jaissle J."/>
            <person name="Frey K.G."/>
            <person name="Koroleva G.I."/>
            <person name="Bruce D.C."/>
            <person name="Coyne S.R."/>
            <person name="Broomall S.M."/>
            <person name="Li P.E."/>
            <person name="Teshima H."/>
            <person name="Gibbons H.S."/>
            <person name="Palacios G.F."/>
            <person name="Rosenzweig C.N."/>
            <person name="Redden C.L."/>
            <person name="Xu Y."/>
            <person name="Minogue T.D."/>
            <person name="Chain P.S."/>
        </authorList>
    </citation>
    <scope>NUCLEOTIDE SEQUENCE [LARGE SCALE GENOMIC DNA]</scope>
    <source>
        <strain evidence="15 16">ATCC BAA-463</strain>
    </source>
</reference>
<feature type="transmembrane region" description="Helical" evidence="13">
    <location>
        <begin position="150"/>
        <end position="173"/>
    </location>
</feature>
<proteinExistence type="inferred from homology"/>
<evidence type="ECO:0000256" key="7">
    <source>
        <dbReference type="ARBA" id="ARBA00022723"/>
    </source>
</evidence>
<dbReference type="Proteomes" id="UP000032614">
    <property type="component" value="Plasmid pBIL"/>
</dbReference>
<comment type="subcellular location">
    <subcellularLocation>
        <location evidence="2">Cell membrane</location>
        <topology evidence="2">Multi-pass membrane protein</topology>
    </subcellularLocation>
</comment>
<keyword evidence="3" id="KW-0813">Transport</keyword>
<dbReference type="GO" id="GO:0020037">
    <property type="term" value="F:heme binding"/>
    <property type="evidence" value="ECO:0007669"/>
    <property type="project" value="TreeGrafter"/>
</dbReference>
<evidence type="ECO:0000256" key="11">
    <source>
        <dbReference type="ARBA" id="ARBA00023136"/>
    </source>
</evidence>
<dbReference type="GeneID" id="66513224"/>
<keyword evidence="6 13" id="KW-0812">Transmembrane</keyword>
<keyword evidence="9 13" id="KW-1133">Transmembrane helix</keyword>
<evidence type="ECO:0000256" key="4">
    <source>
        <dbReference type="ARBA" id="ARBA00022475"/>
    </source>
</evidence>
<dbReference type="PANTHER" id="PTHR30529">
    <property type="entry name" value="CYTOCHROME B561"/>
    <property type="match status" value="1"/>
</dbReference>
<dbReference type="KEGG" id="bfn:OI25_7968"/>
<evidence type="ECO:0000256" key="2">
    <source>
        <dbReference type="ARBA" id="ARBA00004651"/>
    </source>
</evidence>
<evidence type="ECO:0000256" key="1">
    <source>
        <dbReference type="ARBA" id="ARBA00001970"/>
    </source>
</evidence>
<evidence type="ECO:0000313" key="15">
    <source>
        <dbReference type="EMBL" id="AJZ56050.1"/>
    </source>
</evidence>
<evidence type="ECO:0000256" key="12">
    <source>
        <dbReference type="ARBA" id="ARBA00037975"/>
    </source>
</evidence>
<name>A0AAU8T752_9BURK</name>
<dbReference type="SUPFAM" id="SSF81342">
    <property type="entry name" value="Transmembrane di-heme cytochromes"/>
    <property type="match status" value="1"/>
</dbReference>
<comment type="cofactor">
    <cofactor evidence="1">
        <name>heme b</name>
        <dbReference type="ChEBI" id="CHEBI:60344"/>
    </cofactor>
</comment>
<keyword evidence="4" id="KW-1003">Cell membrane</keyword>
<dbReference type="GO" id="GO:0046872">
    <property type="term" value="F:metal ion binding"/>
    <property type="evidence" value="ECO:0007669"/>
    <property type="project" value="UniProtKB-KW"/>
</dbReference>
<feature type="transmembrane region" description="Helical" evidence="13">
    <location>
        <begin position="21"/>
        <end position="41"/>
    </location>
</feature>
<keyword evidence="10" id="KW-0408">Iron</keyword>
<feature type="transmembrane region" description="Helical" evidence="13">
    <location>
        <begin position="53"/>
        <end position="77"/>
    </location>
</feature>
<organism evidence="15 16">
    <name type="scientific">Paraburkholderia fungorum</name>
    <dbReference type="NCBI Taxonomy" id="134537"/>
    <lineage>
        <taxon>Bacteria</taxon>
        <taxon>Pseudomonadati</taxon>
        <taxon>Pseudomonadota</taxon>
        <taxon>Betaproteobacteria</taxon>
        <taxon>Burkholderiales</taxon>
        <taxon>Burkholderiaceae</taxon>
        <taxon>Paraburkholderia</taxon>
    </lineage>
</organism>
<evidence type="ECO:0000313" key="16">
    <source>
        <dbReference type="Proteomes" id="UP000032614"/>
    </source>
</evidence>
<evidence type="ECO:0000256" key="13">
    <source>
        <dbReference type="SAM" id="Phobius"/>
    </source>
</evidence>